<dbReference type="GO" id="GO:0016020">
    <property type="term" value="C:membrane"/>
    <property type="evidence" value="ECO:0007669"/>
    <property type="project" value="UniProtKB-SubCell"/>
</dbReference>
<reference evidence="8 9" key="1">
    <citation type="submission" date="2020-01" db="EMBL/GenBank/DDBJ databases">
        <title>Complete genome sequence of Chitinophaga sp. H33E-04 isolated from quinoa roots.</title>
        <authorList>
            <person name="Weon H.-Y."/>
            <person name="Lee S.A."/>
        </authorList>
    </citation>
    <scope>NUCLEOTIDE SEQUENCE [LARGE SCALE GENOMIC DNA]</scope>
    <source>
        <strain evidence="8 9">H33E-04</strain>
    </source>
</reference>
<keyword evidence="5 6" id="KW-0472">Membrane</keyword>
<dbReference type="AlphaFoldDB" id="A0A6B9ZBF2"/>
<name>A0A6B9ZBF2_9BACT</name>
<dbReference type="EMBL" id="CP048113">
    <property type="protein sequence ID" value="QHS59628.1"/>
    <property type="molecule type" value="Genomic_DNA"/>
</dbReference>
<feature type="domain" description="EamA" evidence="7">
    <location>
        <begin position="162"/>
        <end position="301"/>
    </location>
</feature>
<sequence length="314" mass="34069">MNAERNAPQWLIILAFLAIYIVWGTTYLAVIYGLKGFPPFMLSGLRYVIAAVLLLGWCLLKKTPWPGWSAVRVCAISGILMLVGGSGMVAWSEQYVTSGQAAIVIAAEPFVFLLADRKRWREYFSSPFIITGLLVGFAGIILFFGGGDSGAQAAAGVSMQWIGYGVILIGTICWAGGALYAEGKLSRQVPNAMSSGIQLLAAAMASNLLSIVTGEWSHFNIQQVPAVAWGGLLYLVFFGSLIAYMAFTWLITVRPPALVSTHTYVNPVVAVLMGWAFVNETLSSMQLSGMFVILVGVLLTNFPSYKLSFRRQRV</sequence>
<keyword evidence="4 6" id="KW-1133">Transmembrane helix</keyword>
<feature type="domain" description="EamA" evidence="7">
    <location>
        <begin position="12"/>
        <end position="144"/>
    </location>
</feature>
<feature type="transmembrane region" description="Helical" evidence="6">
    <location>
        <begin position="72"/>
        <end position="91"/>
    </location>
</feature>
<protein>
    <submittedName>
        <fullName evidence="8">EamA family transporter</fullName>
    </submittedName>
</protein>
<evidence type="ECO:0000313" key="9">
    <source>
        <dbReference type="Proteomes" id="UP000476411"/>
    </source>
</evidence>
<evidence type="ECO:0000256" key="2">
    <source>
        <dbReference type="ARBA" id="ARBA00007362"/>
    </source>
</evidence>
<gene>
    <name evidence="8" type="ORF">GWR21_08500</name>
</gene>
<dbReference type="KEGG" id="chih:GWR21_08500"/>
<evidence type="ECO:0000256" key="1">
    <source>
        <dbReference type="ARBA" id="ARBA00004141"/>
    </source>
</evidence>
<feature type="transmembrane region" description="Helical" evidence="6">
    <location>
        <begin position="232"/>
        <end position="251"/>
    </location>
</feature>
<evidence type="ECO:0000256" key="6">
    <source>
        <dbReference type="SAM" id="Phobius"/>
    </source>
</evidence>
<accession>A0A6B9ZBF2</accession>
<dbReference type="InterPro" id="IPR050638">
    <property type="entry name" value="AA-Vitamin_Transporters"/>
</dbReference>
<evidence type="ECO:0000256" key="5">
    <source>
        <dbReference type="ARBA" id="ARBA00023136"/>
    </source>
</evidence>
<feature type="transmembrane region" description="Helical" evidence="6">
    <location>
        <begin position="161"/>
        <end position="180"/>
    </location>
</feature>
<dbReference type="PANTHER" id="PTHR32322">
    <property type="entry name" value="INNER MEMBRANE TRANSPORTER"/>
    <property type="match status" value="1"/>
</dbReference>
<dbReference type="SUPFAM" id="SSF103481">
    <property type="entry name" value="Multidrug resistance efflux transporter EmrE"/>
    <property type="match status" value="2"/>
</dbReference>
<comment type="subcellular location">
    <subcellularLocation>
        <location evidence="1">Membrane</location>
        <topology evidence="1">Multi-pass membrane protein</topology>
    </subcellularLocation>
</comment>
<feature type="transmembrane region" description="Helical" evidence="6">
    <location>
        <begin position="97"/>
        <end position="115"/>
    </location>
</feature>
<keyword evidence="9" id="KW-1185">Reference proteome</keyword>
<feature type="transmembrane region" description="Helical" evidence="6">
    <location>
        <begin position="192"/>
        <end position="212"/>
    </location>
</feature>
<feature type="transmembrane region" description="Helical" evidence="6">
    <location>
        <begin position="258"/>
        <end position="278"/>
    </location>
</feature>
<dbReference type="PANTHER" id="PTHR32322:SF2">
    <property type="entry name" value="EAMA DOMAIN-CONTAINING PROTEIN"/>
    <property type="match status" value="1"/>
</dbReference>
<dbReference type="InterPro" id="IPR037185">
    <property type="entry name" value="EmrE-like"/>
</dbReference>
<dbReference type="Pfam" id="PF00892">
    <property type="entry name" value="EamA"/>
    <property type="match status" value="2"/>
</dbReference>
<organism evidence="8 9">
    <name type="scientific">Chitinophaga agri</name>
    <dbReference type="NCBI Taxonomy" id="2703787"/>
    <lineage>
        <taxon>Bacteria</taxon>
        <taxon>Pseudomonadati</taxon>
        <taxon>Bacteroidota</taxon>
        <taxon>Chitinophagia</taxon>
        <taxon>Chitinophagales</taxon>
        <taxon>Chitinophagaceae</taxon>
        <taxon>Chitinophaga</taxon>
    </lineage>
</organism>
<keyword evidence="3 6" id="KW-0812">Transmembrane</keyword>
<dbReference type="Gene3D" id="1.10.3730.20">
    <property type="match status" value="1"/>
</dbReference>
<dbReference type="Proteomes" id="UP000476411">
    <property type="component" value="Chromosome"/>
</dbReference>
<feature type="transmembrane region" description="Helical" evidence="6">
    <location>
        <begin position="284"/>
        <end position="303"/>
    </location>
</feature>
<feature type="transmembrane region" description="Helical" evidence="6">
    <location>
        <begin position="40"/>
        <end position="60"/>
    </location>
</feature>
<evidence type="ECO:0000313" key="8">
    <source>
        <dbReference type="EMBL" id="QHS59628.1"/>
    </source>
</evidence>
<evidence type="ECO:0000256" key="3">
    <source>
        <dbReference type="ARBA" id="ARBA00022692"/>
    </source>
</evidence>
<proteinExistence type="inferred from homology"/>
<comment type="similarity">
    <text evidence="2">Belongs to the EamA transporter family.</text>
</comment>
<evidence type="ECO:0000256" key="4">
    <source>
        <dbReference type="ARBA" id="ARBA00022989"/>
    </source>
</evidence>
<feature type="transmembrane region" description="Helical" evidence="6">
    <location>
        <begin position="12"/>
        <end position="34"/>
    </location>
</feature>
<dbReference type="InterPro" id="IPR000620">
    <property type="entry name" value="EamA_dom"/>
</dbReference>
<evidence type="ECO:0000259" key="7">
    <source>
        <dbReference type="Pfam" id="PF00892"/>
    </source>
</evidence>
<feature type="transmembrane region" description="Helical" evidence="6">
    <location>
        <begin position="127"/>
        <end position="146"/>
    </location>
</feature>
<dbReference type="RefSeq" id="WP_162331323.1">
    <property type="nucleotide sequence ID" value="NZ_CP048113.1"/>
</dbReference>